<gene>
    <name evidence="2" type="ORF">MONAX_5E031960</name>
</gene>
<proteinExistence type="predicted"/>
<dbReference type="Proteomes" id="UP000335636">
    <property type="component" value="Unassembled WGS sequence"/>
</dbReference>
<sequence length="121" mass="12784">MSAAGSWRGDDARAEAPPSCSGREPSSGEGGSPPVGAMYRSLRAAPRGAGDYSRDRQSEPRPAPPRARPLRSGRGSRDRPPPPSSGFRRPLRAGSAGARVHIILGTRRLTVSDLCSQWALP</sequence>
<reference evidence="2" key="1">
    <citation type="submission" date="2019-04" db="EMBL/GenBank/DDBJ databases">
        <authorList>
            <person name="Alioto T."/>
            <person name="Alioto T."/>
        </authorList>
    </citation>
    <scope>NUCLEOTIDE SEQUENCE [LARGE SCALE GENOMIC DNA]</scope>
</reference>
<keyword evidence="3" id="KW-1185">Reference proteome</keyword>
<name>A0A5E4A5A6_MARMO</name>
<organism evidence="2 3">
    <name type="scientific">Marmota monax</name>
    <name type="common">Woodchuck</name>
    <dbReference type="NCBI Taxonomy" id="9995"/>
    <lineage>
        <taxon>Eukaryota</taxon>
        <taxon>Metazoa</taxon>
        <taxon>Chordata</taxon>
        <taxon>Craniata</taxon>
        <taxon>Vertebrata</taxon>
        <taxon>Euteleostomi</taxon>
        <taxon>Mammalia</taxon>
        <taxon>Eutheria</taxon>
        <taxon>Euarchontoglires</taxon>
        <taxon>Glires</taxon>
        <taxon>Rodentia</taxon>
        <taxon>Sciuromorpha</taxon>
        <taxon>Sciuridae</taxon>
        <taxon>Xerinae</taxon>
        <taxon>Marmotini</taxon>
        <taxon>Marmota</taxon>
    </lineage>
</organism>
<protein>
    <submittedName>
        <fullName evidence="2">Uncharacterized protein</fullName>
    </submittedName>
</protein>
<dbReference type="AlphaFoldDB" id="A0A5E4A5A6"/>
<feature type="region of interest" description="Disordered" evidence="1">
    <location>
        <begin position="1"/>
        <end position="96"/>
    </location>
</feature>
<dbReference type="EMBL" id="CABDUW010000016">
    <property type="protein sequence ID" value="VTJ52308.1"/>
    <property type="molecule type" value="Genomic_DNA"/>
</dbReference>
<evidence type="ECO:0000313" key="3">
    <source>
        <dbReference type="Proteomes" id="UP000335636"/>
    </source>
</evidence>
<accession>A0A5E4A5A6</accession>
<feature type="compositionally biased region" description="Low complexity" evidence="1">
    <location>
        <begin position="17"/>
        <end position="27"/>
    </location>
</feature>
<comment type="caution">
    <text evidence="2">The sequence shown here is derived from an EMBL/GenBank/DDBJ whole genome shotgun (WGS) entry which is preliminary data.</text>
</comment>
<evidence type="ECO:0000313" key="2">
    <source>
        <dbReference type="EMBL" id="VTJ52308.1"/>
    </source>
</evidence>
<evidence type="ECO:0000256" key="1">
    <source>
        <dbReference type="SAM" id="MobiDB-lite"/>
    </source>
</evidence>